<dbReference type="Proteomes" id="UP000584374">
    <property type="component" value="Unassembled WGS sequence"/>
</dbReference>
<keyword evidence="1" id="KW-0472">Membrane</keyword>
<evidence type="ECO:0008006" key="4">
    <source>
        <dbReference type="Google" id="ProtNLM"/>
    </source>
</evidence>
<dbReference type="AlphaFoldDB" id="A0A840QK42"/>
<evidence type="ECO:0000256" key="1">
    <source>
        <dbReference type="SAM" id="Phobius"/>
    </source>
</evidence>
<gene>
    <name evidence="2" type="ORF">BJ970_007508</name>
</gene>
<feature type="transmembrane region" description="Helical" evidence="1">
    <location>
        <begin position="6"/>
        <end position="24"/>
    </location>
</feature>
<comment type="caution">
    <text evidence="2">The sequence shown here is derived from an EMBL/GenBank/DDBJ whole genome shotgun (WGS) entry which is preliminary data.</text>
</comment>
<feature type="transmembrane region" description="Helical" evidence="1">
    <location>
        <begin position="59"/>
        <end position="79"/>
    </location>
</feature>
<accession>A0A840QK42</accession>
<reference evidence="2 3" key="1">
    <citation type="submission" date="2020-08" db="EMBL/GenBank/DDBJ databases">
        <title>Sequencing the genomes of 1000 actinobacteria strains.</title>
        <authorList>
            <person name="Klenk H.-P."/>
        </authorList>
    </citation>
    <scope>NUCLEOTIDE SEQUENCE [LARGE SCALE GENOMIC DNA]</scope>
    <source>
        <strain evidence="2 3">DSM 45584</strain>
    </source>
</reference>
<proteinExistence type="predicted"/>
<keyword evidence="3" id="KW-1185">Reference proteome</keyword>
<protein>
    <recommendedName>
        <fullName evidence="4">Transmembrane protein</fullName>
    </recommendedName>
</protein>
<dbReference type="RefSeq" id="WP_184732954.1">
    <property type="nucleotide sequence ID" value="NZ_JACHIW010000003.1"/>
</dbReference>
<organism evidence="2 3">
    <name type="scientific">Saccharopolyspora phatthalungensis</name>
    <dbReference type="NCBI Taxonomy" id="664693"/>
    <lineage>
        <taxon>Bacteria</taxon>
        <taxon>Bacillati</taxon>
        <taxon>Actinomycetota</taxon>
        <taxon>Actinomycetes</taxon>
        <taxon>Pseudonocardiales</taxon>
        <taxon>Pseudonocardiaceae</taxon>
        <taxon>Saccharopolyspora</taxon>
    </lineage>
</organism>
<sequence length="161" mass="17678">MTVAYLLNSVAWSLAGFLLGLLLGQLGRAVQDLEEVVAVTHKTTPPSRRRRPLLTWERAAGIVAVLSAVTLVTAATSAYQLQQKTEFQTRYNVALRNLLESRTQANQRVRDAQAEFIAALAAPNLNPRDPALRTALDRYHAALEADRAEHARVPVPEAPDC</sequence>
<name>A0A840QK42_9PSEU</name>
<dbReference type="EMBL" id="JACHIW010000003">
    <property type="protein sequence ID" value="MBB5159908.1"/>
    <property type="molecule type" value="Genomic_DNA"/>
</dbReference>
<keyword evidence="1" id="KW-0812">Transmembrane</keyword>
<evidence type="ECO:0000313" key="2">
    <source>
        <dbReference type="EMBL" id="MBB5159908.1"/>
    </source>
</evidence>
<keyword evidence="1" id="KW-1133">Transmembrane helix</keyword>
<evidence type="ECO:0000313" key="3">
    <source>
        <dbReference type="Proteomes" id="UP000584374"/>
    </source>
</evidence>